<comment type="caution">
    <text evidence="1">The sequence shown here is derived from an EMBL/GenBank/DDBJ whole genome shotgun (WGS) entry which is preliminary data.</text>
</comment>
<evidence type="ECO:0000313" key="1">
    <source>
        <dbReference type="EMBL" id="GAH58206.1"/>
    </source>
</evidence>
<dbReference type="EMBL" id="BARU01019900">
    <property type="protein sequence ID" value="GAH58206.1"/>
    <property type="molecule type" value="Genomic_DNA"/>
</dbReference>
<organism evidence="1">
    <name type="scientific">marine sediment metagenome</name>
    <dbReference type="NCBI Taxonomy" id="412755"/>
    <lineage>
        <taxon>unclassified sequences</taxon>
        <taxon>metagenomes</taxon>
        <taxon>ecological metagenomes</taxon>
    </lineage>
</organism>
<protein>
    <submittedName>
        <fullName evidence="1">Uncharacterized protein</fullName>
    </submittedName>
</protein>
<accession>X1GJV6</accession>
<dbReference type="AlphaFoldDB" id="X1GJV6"/>
<name>X1GJV6_9ZZZZ</name>
<gene>
    <name evidence="1" type="ORF">S03H2_32740</name>
</gene>
<sequence>MRVTIRDKFYNITKENVKESLEGIEPEEGKAKYFLEIKEKKFPIKQALSRALKLPKPVFTTQHAFDILLLFRQVPLRRCKQGGI</sequence>
<reference evidence="1" key="1">
    <citation type="journal article" date="2014" name="Front. Microbiol.">
        <title>High frequency of phylogenetically diverse reductive dehalogenase-homologous genes in deep subseafloor sedimentary metagenomes.</title>
        <authorList>
            <person name="Kawai M."/>
            <person name="Futagami T."/>
            <person name="Toyoda A."/>
            <person name="Takaki Y."/>
            <person name="Nishi S."/>
            <person name="Hori S."/>
            <person name="Arai W."/>
            <person name="Tsubouchi T."/>
            <person name="Morono Y."/>
            <person name="Uchiyama I."/>
            <person name="Ito T."/>
            <person name="Fujiyama A."/>
            <person name="Inagaki F."/>
            <person name="Takami H."/>
        </authorList>
    </citation>
    <scope>NUCLEOTIDE SEQUENCE</scope>
    <source>
        <strain evidence="1">Expedition CK06-06</strain>
    </source>
</reference>
<proteinExistence type="predicted"/>